<accession>A0A9N9SAY5</accession>
<gene>
    <name evidence="4" type="ORF">PHAECO_LOCUS478</name>
</gene>
<dbReference type="Proteomes" id="UP001153737">
    <property type="component" value="Chromosome 1"/>
</dbReference>
<keyword evidence="2" id="KW-1133">Transmembrane helix</keyword>
<evidence type="ECO:0000256" key="1">
    <source>
        <dbReference type="SAM" id="MobiDB-lite"/>
    </source>
</evidence>
<feature type="region of interest" description="Disordered" evidence="1">
    <location>
        <begin position="425"/>
        <end position="464"/>
    </location>
</feature>
<feature type="compositionally biased region" description="Polar residues" evidence="1">
    <location>
        <begin position="451"/>
        <end position="463"/>
    </location>
</feature>
<dbReference type="EMBL" id="OU896707">
    <property type="protein sequence ID" value="CAG9813047.1"/>
    <property type="molecule type" value="Genomic_DNA"/>
</dbReference>
<dbReference type="SUPFAM" id="SSF48726">
    <property type="entry name" value="Immunoglobulin"/>
    <property type="match status" value="3"/>
</dbReference>
<name>A0A9N9SAY5_PHACE</name>
<feature type="transmembrane region" description="Helical" evidence="2">
    <location>
        <begin position="371"/>
        <end position="395"/>
    </location>
</feature>
<evidence type="ECO:0000256" key="2">
    <source>
        <dbReference type="SAM" id="Phobius"/>
    </source>
</evidence>
<dbReference type="InterPro" id="IPR036116">
    <property type="entry name" value="FN3_sf"/>
</dbReference>
<organism evidence="4 5">
    <name type="scientific">Phaedon cochleariae</name>
    <name type="common">Mustard beetle</name>
    <dbReference type="NCBI Taxonomy" id="80249"/>
    <lineage>
        <taxon>Eukaryota</taxon>
        <taxon>Metazoa</taxon>
        <taxon>Ecdysozoa</taxon>
        <taxon>Arthropoda</taxon>
        <taxon>Hexapoda</taxon>
        <taxon>Insecta</taxon>
        <taxon>Pterygota</taxon>
        <taxon>Neoptera</taxon>
        <taxon>Endopterygota</taxon>
        <taxon>Coleoptera</taxon>
        <taxon>Polyphaga</taxon>
        <taxon>Cucujiformia</taxon>
        <taxon>Chrysomeloidea</taxon>
        <taxon>Chrysomelidae</taxon>
        <taxon>Chrysomelinae</taxon>
        <taxon>Chrysomelini</taxon>
        <taxon>Phaedon</taxon>
    </lineage>
</organism>
<dbReference type="InterPro" id="IPR003961">
    <property type="entry name" value="FN3_dom"/>
</dbReference>
<feature type="domain" description="Ig-like" evidence="3">
    <location>
        <begin position="76"/>
        <end position="162"/>
    </location>
</feature>
<evidence type="ECO:0000313" key="4">
    <source>
        <dbReference type="EMBL" id="CAG9813047.1"/>
    </source>
</evidence>
<dbReference type="SUPFAM" id="SSF49265">
    <property type="entry name" value="Fibronectin type III"/>
    <property type="match status" value="1"/>
</dbReference>
<evidence type="ECO:0000259" key="3">
    <source>
        <dbReference type="PROSITE" id="PS50835"/>
    </source>
</evidence>
<keyword evidence="2" id="KW-0472">Membrane</keyword>
<dbReference type="InterPro" id="IPR036179">
    <property type="entry name" value="Ig-like_dom_sf"/>
</dbReference>
<dbReference type="Gene3D" id="2.60.40.10">
    <property type="entry name" value="Immunoglobulins"/>
    <property type="match status" value="4"/>
</dbReference>
<reference evidence="4" key="1">
    <citation type="submission" date="2022-01" db="EMBL/GenBank/DDBJ databases">
        <authorList>
            <person name="King R."/>
        </authorList>
    </citation>
    <scope>NUCLEOTIDE SEQUENCE</scope>
</reference>
<dbReference type="PROSITE" id="PS50835">
    <property type="entry name" value="IG_LIKE"/>
    <property type="match status" value="2"/>
</dbReference>
<feature type="domain" description="Ig-like" evidence="3">
    <location>
        <begin position="176"/>
        <end position="241"/>
    </location>
</feature>
<protein>
    <recommendedName>
        <fullName evidence="3">Ig-like domain-containing protein</fullName>
    </recommendedName>
</protein>
<dbReference type="PANTHER" id="PTHR23278:SF19">
    <property type="entry name" value="OBSCURIN"/>
    <property type="match status" value="1"/>
</dbReference>
<proteinExistence type="predicted"/>
<dbReference type="AlphaFoldDB" id="A0A9N9SAY5"/>
<dbReference type="CDD" id="cd00096">
    <property type="entry name" value="Ig"/>
    <property type="match status" value="1"/>
</dbReference>
<keyword evidence="2" id="KW-0812">Transmembrane</keyword>
<dbReference type="PANTHER" id="PTHR23278">
    <property type="entry name" value="SIDESTEP PROTEIN"/>
    <property type="match status" value="1"/>
</dbReference>
<dbReference type="InterPro" id="IPR007110">
    <property type="entry name" value="Ig-like_dom"/>
</dbReference>
<reference evidence="4" key="2">
    <citation type="submission" date="2022-10" db="EMBL/GenBank/DDBJ databases">
        <authorList>
            <consortium name="ENA_rothamsted_submissions"/>
            <consortium name="culmorum"/>
            <person name="King R."/>
        </authorList>
    </citation>
    <scope>NUCLEOTIDE SEQUENCE</scope>
</reference>
<dbReference type="InterPro" id="IPR003598">
    <property type="entry name" value="Ig_sub2"/>
</dbReference>
<dbReference type="Pfam" id="PF13927">
    <property type="entry name" value="Ig_3"/>
    <property type="match status" value="2"/>
</dbReference>
<evidence type="ECO:0000313" key="5">
    <source>
        <dbReference type="Proteomes" id="UP001153737"/>
    </source>
</evidence>
<keyword evidence="5" id="KW-1185">Reference proteome</keyword>
<dbReference type="OrthoDB" id="5843397at2759"/>
<dbReference type="SMART" id="SM00408">
    <property type="entry name" value="IGc2"/>
    <property type="match status" value="1"/>
</dbReference>
<sequence length="595" mass="65061">MRLRQDVAERNMLDLFDSVELGIGKDASDGNSTISTISFIPTRLDSGRSLTCRASNHLVQNGVEEHTVKLNVFYVPILHLSLGSNLNPEDIEEGDDVYFECKVNANPWAYKVLWKHNGQVMQANQKAGVIMSTTALALQGVTRSQAGNYSCVASNVEDKPICRYHQKRVYGVAKMEKAKVVCEVESYPPPDDFKWLFNNSAEATEVPAAKYKSGLHNSMSILTYAPLNEMDYGTVMCWANNLAGRQQEPCVFHIIPAGKPDPPYNCTIVNMTIDSLEVECTEGFDGGQPQYFLLEVYDSGTGALLANVSAKFPVFIVSGLDPGKTLKMIVFSANNKGRSEQVALEGFTLNVAEKQTVLSLGTKDDIEITPILGVLIGVVTALLLVTVIILGALKIRAARRNGSRMPRPGFLPGKEKVALPLRSESEDLFEKDDRNPDVIPSNKDSDYQLGSAAQTPGLNNSASAPGGYELAVPVSAPHTPQQIPAPGPLQEAYMARDRNYPPQHIGNEVTYAELALVRPNSLEPLKNGGNAFGTLRSREDPTIYAQIDHNKRLPPRTSPLVSPASAMFPARQGLYHREVVTVRTPLMGFQQESCV</sequence>
<dbReference type="InterPro" id="IPR013783">
    <property type="entry name" value="Ig-like_fold"/>
</dbReference>
<dbReference type="CDD" id="cd00063">
    <property type="entry name" value="FN3"/>
    <property type="match status" value="1"/>
</dbReference>